<evidence type="ECO:0000256" key="1">
    <source>
        <dbReference type="ARBA" id="ARBA00022723"/>
    </source>
</evidence>
<dbReference type="InterPro" id="IPR014710">
    <property type="entry name" value="RmlC-like_jellyroll"/>
</dbReference>
<feature type="binding site" evidence="3">
    <location>
        <position position="105"/>
    </location>
    <ligand>
        <name>Zn(2+)</name>
        <dbReference type="ChEBI" id="CHEBI:29105"/>
    </ligand>
</feature>
<dbReference type="Proteomes" id="UP000440004">
    <property type="component" value="Unassembled WGS sequence"/>
</dbReference>
<evidence type="ECO:0000313" key="6">
    <source>
        <dbReference type="EMBL" id="MPW25237.1"/>
    </source>
</evidence>
<feature type="domain" description="Phosphomannose isomerase type I catalytic" evidence="5">
    <location>
        <begin position="50"/>
        <end position="113"/>
    </location>
</feature>
<dbReference type="InterPro" id="IPR011051">
    <property type="entry name" value="RmlC_Cupin_sf"/>
</dbReference>
<feature type="active site" evidence="4">
    <location>
        <position position="200"/>
    </location>
</feature>
<evidence type="ECO:0000256" key="2">
    <source>
        <dbReference type="ARBA" id="ARBA00022833"/>
    </source>
</evidence>
<dbReference type="EMBL" id="WHNX01000006">
    <property type="protein sequence ID" value="MPW25237.1"/>
    <property type="molecule type" value="Genomic_DNA"/>
</dbReference>
<evidence type="ECO:0000256" key="3">
    <source>
        <dbReference type="PIRSR" id="PIRSR036894-1"/>
    </source>
</evidence>
<gene>
    <name evidence="6" type="ORF">GC105_05475</name>
</gene>
<dbReference type="Pfam" id="PF20511">
    <property type="entry name" value="PMI_typeI_cat"/>
    <property type="match status" value="1"/>
</dbReference>
<dbReference type="GO" id="GO:0005975">
    <property type="term" value="P:carbohydrate metabolic process"/>
    <property type="evidence" value="ECO:0007669"/>
    <property type="project" value="InterPro"/>
</dbReference>
<organism evidence="6 7">
    <name type="scientific">Alkalibaculum sporogenes</name>
    <dbReference type="NCBI Taxonomy" id="2655001"/>
    <lineage>
        <taxon>Bacteria</taxon>
        <taxon>Bacillati</taxon>
        <taxon>Bacillota</taxon>
        <taxon>Clostridia</taxon>
        <taxon>Eubacteriales</taxon>
        <taxon>Eubacteriaceae</taxon>
        <taxon>Alkalibaculum</taxon>
    </lineage>
</organism>
<feature type="binding site" evidence="3">
    <location>
        <position position="123"/>
    </location>
    <ligand>
        <name>Zn(2+)</name>
        <dbReference type="ChEBI" id="CHEBI:29105"/>
    </ligand>
</feature>
<keyword evidence="1 3" id="KW-0479">Metal-binding</keyword>
<dbReference type="InterPro" id="IPR051804">
    <property type="entry name" value="Carb_Metab_Reg_Kinase/Isom"/>
</dbReference>
<name>A0A6A7K7Q3_9FIRM</name>
<accession>A0A6A7K7Q3</accession>
<dbReference type="PANTHER" id="PTHR42742">
    <property type="entry name" value="TRANSCRIPTIONAL REPRESSOR MPRA"/>
    <property type="match status" value="1"/>
</dbReference>
<evidence type="ECO:0000259" key="5">
    <source>
        <dbReference type="Pfam" id="PF20511"/>
    </source>
</evidence>
<dbReference type="GO" id="GO:0008270">
    <property type="term" value="F:zinc ion binding"/>
    <property type="evidence" value="ECO:0007669"/>
    <property type="project" value="InterPro"/>
</dbReference>
<protein>
    <recommendedName>
        <fullName evidence="5">Phosphomannose isomerase type I catalytic domain-containing protein</fullName>
    </recommendedName>
</protein>
<dbReference type="PANTHER" id="PTHR42742:SF3">
    <property type="entry name" value="FRUCTOKINASE"/>
    <property type="match status" value="1"/>
</dbReference>
<dbReference type="AlphaFoldDB" id="A0A6A7K7Q3"/>
<comment type="caution">
    <text evidence="6">The sequence shown here is derived from an EMBL/GenBank/DDBJ whole genome shotgun (WGS) entry which is preliminary data.</text>
</comment>
<dbReference type="InterPro" id="IPR014628">
    <property type="entry name" value="Man6P_isomerase_Firm_short"/>
</dbReference>
<sequence length="310" mass="35349">MLNFESSWRGRQLLILKGISVPTVWGGQKLYSYGGDKNITQLGQLYTVAANDGLSSIILNGKYKGDNLRNIYKSFPEIFGKSRYTEFPLLIGFVDAKEDLSLQVHPDNEYCRKYEGKEIGKCESWIFLDQPANKYIYNGCKVKTKEAVQKNIDNTAWNNIIDTLSVEKDQYVYVEAGTLHALTSGSFVYEIQQSTNITYRFYDYDRIDSLGNKRPLQLNKALDVLDVMKRSEATDLKLGETKEEPYYSIKLCELQGQFKNDTDIFICVTLLEGRTTFEGVDLHKGMSFILFMGEEVAIENKLKCVIASVK</sequence>
<proteinExistence type="predicted"/>
<dbReference type="SUPFAM" id="SSF51182">
    <property type="entry name" value="RmlC-like cupins"/>
    <property type="match status" value="1"/>
</dbReference>
<dbReference type="PIRSF" id="PIRSF036894">
    <property type="entry name" value="PMI_Firm_short"/>
    <property type="match status" value="1"/>
</dbReference>
<feature type="binding site" evidence="3">
    <location>
        <position position="180"/>
    </location>
    <ligand>
        <name>Zn(2+)</name>
        <dbReference type="ChEBI" id="CHEBI:29105"/>
    </ligand>
</feature>
<keyword evidence="2 3" id="KW-0862">Zinc</keyword>
<dbReference type="InterPro" id="IPR046457">
    <property type="entry name" value="PMI_typeI_cat"/>
</dbReference>
<keyword evidence="7" id="KW-1185">Reference proteome</keyword>
<evidence type="ECO:0000256" key="4">
    <source>
        <dbReference type="PIRSR" id="PIRSR036894-2"/>
    </source>
</evidence>
<dbReference type="Gene3D" id="2.60.120.10">
    <property type="entry name" value="Jelly Rolls"/>
    <property type="match status" value="1"/>
</dbReference>
<comment type="cofactor">
    <cofactor evidence="3">
        <name>Zn(2+)</name>
        <dbReference type="ChEBI" id="CHEBI:29105"/>
    </cofactor>
    <text evidence="3">Binds 1 zinc ion per subunit.</text>
</comment>
<reference evidence="6 7" key="1">
    <citation type="submission" date="2019-10" db="EMBL/GenBank/DDBJ databases">
        <title>Alkalibaculum tamaniensis sp.nov., a new alkaliphilic acetogen, isolated on methoxylated aromatics from a mud volcano.</title>
        <authorList>
            <person name="Khomyakova M.A."/>
            <person name="Merkel A.Y."/>
            <person name="Bonch-Osmolovskaya E.A."/>
            <person name="Slobodkin A.I."/>
        </authorList>
    </citation>
    <scope>NUCLEOTIDE SEQUENCE [LARGE SCALE GENOMIC DNA]</scope>
    <source>
        <strain evidence="6 7">M08DMB</strain>
    </source>
</reference>
<evidence type="ECO:0000313" key="7">
    <source>
        <dbReference type="Proteomes" id="UP000440004"/>
    </source>
</evidence>
<dbReference type="GO" id="GO:0004476">
    <property type="term" value="F:mannose-6-phosphate isomerase activity"/>
    <property type="evidence" value="ECO:0007669"/>
    <property type="project" value="InterPro"/>
</dbReference>
<dbReference type="CDD" id="cd07010">
    <property type="entry name" value="cupin_PMI_type_I_N_bac"/>
    <property type="match status" value="1"/>
</dbReference>